<organism evidence="1 2">
    <name type="scientific">Mucor velutinosus</name>
    <dbReference type="NCBI Taxonomy" id="708070"/>
    <lineage>
        <taxon>Eukaryota</taxon>
        <taxon>Fungi</taxon>
        <taxon>Fungi incertae sedis</taxon>
        <taxon>Mucoromycota</taxon>
        <taxon>Mucoromycotina</taxon>
        <taxon>Mucoromycetes</taxon>
        <taxon>Mucorales</taxon>
        <taxon>Mucorineae</taxon>
        <taxon>Mucoraceae</taxon>
        <taxon>Mucor</taxon>
    </lineage>
</organism>
<evidence type="ECO:0000313" key="1">
    <source>
        <dbReference type="EMBL" id="KAK4520656.1"/>
    </source>
</evidence>
<proteinExistence type="predicted"/>
<dbReference type="GeneID" id="89950220"/>
<dbReference type="EMBL" id="JASEJX010000009">
    <property type="protein sequence ID" value="KAK4520656.1"/>
    <property type="molecule type" value="Genomic_DNA"/>
</dbReference>
<keyword evidence="2" id="KW-1185">Reference proteome</keyword>
<protein>
    <submittedName>
        <fullName evidence="1">DNA repair protein rad50</fullName>
    </submittedName>
</protein>
<sequence>MATDSVTLMAVSSSGPSSFISPAAENKAAHINFEIEITVSGQESIELSFTTQIIKLCHADQEDASYMNISLGSDKIPACSRT</sequence>
<dbReference type="AlphaFoldDB" id="A0AAN7I450"/>
<accession>A0AAN7I450</accession>
<comment type="caution">
    <text evidence="1">The sequence shown here is derived from an EMBL/GenBank/DDBJ whole genome shotgun (WGS) entry which is preliminary data.</text>
</comment>
<dbReference type="RefSeq" id="XP_064687322.1">
    <property type="nucleotide sequence ID" value="XM_064825808.1"/>
</dbReference>
<dbReference type="Proteomes" id="UP001304243">
    <property type="component" value="Unassembled WGS sequence"/>
</dbReference>
<name>A0AAN7I450_9FUNG</name>
<evidence type="ECO:0000313" key="2">
    <source>
        <dbReference type="Proteomes" id="UP001304243"/>
    </source>
</evidence>
<gene>
    <name evidence="1" type="primary">RAD50</name>
    <name evidence="1" type="ORF">ATC70_006534</name>
</gene>
<reference evidence="1 2" key="1">
    <citation type="submission" date="2022-11" db="EMBL/GenBank/DDBJ databases">
        <title>Mucor velutinosus strain NIH1002 WGS.</title>
        <authorList>
            <person name="Subramanian P."/>
            <person name="Mullikin J.C."/>
            <person name="Segre J.A."/>
            <person name="Zelazny A.M."/>
        </authorList>
    </citation>
    <scope>NUCLEOTIDE SEQUENCE [LARGE SCALE GENOMIC DNA]</scope>
    <source>
        <strain evidence="1 2">NIH1002</strain>
    </source>
</reference>